<dbReference type="RefSeq" id="WP_386673536.1">
    <property type="nucleotide sequence ID" value="NZ_JBHLTG010000007.1"/>
</dbReference>
<dbReference type="PROSITE" id="PS00080">
    <property type="entry name" value="MULTICOPPER_OXIDASE2"/>
    <property type="match status" value="1"/>
</dbReference>
<dbReference type="EMBL" id="JBHLTG010000007">
    <property type="protein sequence ID" value="MFC0681168.1"/>
    <property type="molecule type" value="Genomic_DNA"/>
</dbReference>
<feature type="domain" description="Plastocyanin-like" evidence="6">
    <location>
        <begin position="525"/>
        <end position="625"/>
    </location>
</feature>
<evidence type="ECO:0000256" key="4">
    <source>
        <dbReference type="SAM" id="Phobius"/>
    </source>
</evidence>
<evidence type="ECO:0000256" key="3">
    <source>
        <dbReference type="SAM" id="MobiDB-lite"/>
    </source>
</evidence>
<dbReference type="Pfam" id="PF07732">
    <property type="entry name" value="Cu-oxidase_3"/>
    <property type="match status" value="1"/>
</dbReference>
<comment type="caution">
    <text evidence="8">The sequence shown here is derived from an EMBL/GenBank/DDBJ whole genome shotgun (WGS) entry which is preliminary data.</text>
</comment>
<protein>
    <submittedName>
        <fullName evidence="8">Multicopper oxidase family protein</fullName>
    </submittedName>
</protein>
<evidence type="ECO:0000259" key="7">
    <source>
        <dbReference type="Pfam" id="PF07732"/>
    </source>
</evidence>
<sequence length="644" mass="67559">MTSSQLLALELGAAVVGAGSWVGAAVLAALAPSRRSARFAVALVGVGVVALLAQAGLSGVLVSRHWAFAQERLLFALPLAALGAAIAVIFGLRPLLAAARGWPDRLSAAVPTGMTAAAIAGILGIVARSVIGYPLTLPAAAVLLALAVLTTALAAALFARRGRRQIAGLVAFSALVACTGVGYAWLTDTADPSSLTTPHQHPSNARPALASADAVSVEELRTPPDADGPVASFDLTAGTERLTLASGASVDAWAFGSVPGPELRVTEGDLVKVTLHNADIAEGVTIHWHGVDLPNGDDGVAGVTQNAVRPGDSFQYRFVAEDPGTYWYHTHQHSAEGVKRGLYGTLVVLPKSGIAEQVDLTLPVHTLGRRVLLGETDEGRTVRVEAGQSVRLRLLNTDQVPRRFRIAGTDFRVVAADARDLTAPTPVESAALRIPAGGRLDIAFTMPDTGVLVTTDASSSASLTLTAGEGAATPQVDPDAPDLDLLHYGRHAGTPAVPDGPLIESTMVLDRLPRFLSGIPREAYTVNGRVFPHIPSLDVREGDTVRLTVVNRGWETHPMHIHGHHVLVLSRNGVAATGSPLRLDTFDVQPGEVWEVLLSADNPGIWMDHCHNLDHAVEGMMMALRYEGVTSPFEQGGPHDNHPE</sequence>
<dbReference type="InterPro" id="IPR001117">
    <property type="entry name" value="Cu-oxidase_2nd"/>
</dbReference>
<evidence type="ECO:0000256" key="2">
    <source>
        <dbReference type="ARBA" id="ARBA00023002"/>
    </source>
</evidence>
<keyword evidence="9" id="KW-1185">Reference proteome</keyword>
<dbReference type="Proteomes" id="UP001589896">
    <property type="component" value="Unassembled WGS sequence"/>
</dbReference>
<keyword evidence="1" id="KW-0479">Metal-binding</keyword>
<keyword evidence="4" id="KW-0812">Transmembrane</keyword>
<evidence type="ECO:0000256" key="1">
    <source>
        <dbReference type="ARBA" id="ARBA00022723"/>
    </source>
</evidence>
<keyword evidence="4" id="KW-1133">Transmembrane helix</keyword>
<dbReference type="InterPro" id="IPR045087">
    <property type="entry name" value="Cu-oxidase_fam"/>
</dbReference>
<feature type="domain" description="Plastocyanin-like" evidence="5">
    <location>
        <begin position="380"/>
        <end position="448"/>
    </location>
</feature>
<dbReference type="Pfam" id="PF07731">
    <property type="entry name" value="Cu-oxidase_2"/>
    <property type="match status" value="1"/>
</dbReference>
<accession>A0ABV6RW10</accession>
<gene>
    <name evidence="8" type="ORF">ACFFGH_25345</name>
</gene>
<dbReference type="InterPro" id="IPR002355">
    <property type="entry name" value="Cu_oxidase_Cu_BS"/>
</dbReference>
<feature type="transmembrane region" description="Helical" evidence="4">
    <location>
        <begin position="166"/>
        <end position="186"/>
    </location>
</feature>
<dbReference type="InterPro" id="IPR011707">
    <property type="entry name" value="Cu-oxidase-like_N"/>
</dbReference>
<feature type="transmembrane region" description="Helical" evidence="4">
    <location>
        <begin position="39"/>
        <end position="61"/>
    </location>
</feature>
<feature type="domain" description="Plastocyanin-like" evidence="7">
    <location>
        <begin position="253"/>
        <end position="351"/>
    </location>
</feature>
<dbReference type="InterPro" id="IPR011706">
    <property type="entry name" value="Cu-oxidase_C"/>
</dbReference>
<dbReference type="CDD" id="cd04202">
    <property type="entry name" value="CuRO_D2_2dMcoN_like"/>
    <property type="match status" value="1"/>
</dbReference>
<evidence type="ECO:0000313" key="9">
    <source>
        <dbReference type="Proteomes" id="UP001589896"/>
    </source>
</evidence>
<evidence type="ECO:0000259" key="5">
    <source>
        <dbReference type="Pfam" id="PF00394"/>
    </source>
</evidence>
<dbReference type="Gene3D" id="2.60.40.420">
    <property type="entry name" value="Cupredoxins - blue copper proteins"/>
    <property type="match status" value="3"/>
</dbReference>
<feature type="region of interest" description="Disordered" evidence="3">
    <location>
        <begin position="193"/>
        <end position="230"/>
    </location>
</feature>
<dbReference type="SUPFAM" id="SSF49503">
    <property type="entry name" value="Cupredoxins"/>
    <property type="match status" value="3"/>
</dbReference>
<name>A0ABV6RW10_9GAMM</name>
<dbReference type="PANTHER" id="PTHR11709">
    <property type="entry name" value="MULTI-COPPER OXIDASE"/>
    <property type="match status" value="1"/>
</dbReference>
<dbReference type="Pfam" id="PF00394">
    <property type="entry name" value="Cu-oxidase"/>
    <property type="match status" value="1"/>
</dbReference>
<proteinExistence type="predicted"/>
<dbReference type="InterPro" id="IPR008972">
    <property type="entry name" value="Cupredoxin"/>
</dbReference>
<feature type="transmembrane region" description="Helical" evidence="4">
    <location>
        <begin position="6"/>
        <end position="27"/>
    </location>
</feature>
<feature type="transmembrane region" description="Helical" evidence="4">
    <location>
        <begin position="137"/>
        <end position="159"/>
    </location>
</feature>
<keyword evidence="4" id="KW-0472">Membrane</keyword>
<feature type="compositionally biased region" description="Polar residues" evidence="3">
    <location>
        <begin position="193"/>
        <end position="203"/>
    </location>
</feature>
<evidence type="ECO:0000259" key="6">
    <source>
        <dbReference type="Pfam" id="PF07731"/>
    </source>
</evidence>
<evidence type="ECO:0000313" key="8">
    <source>
        <dbReference type="EMBL" id="MFC0681168.1"/>
    </source>
</evidence>
<feature type="transmembrane region" description="Helical" evidence="4">
    <location>
        <begin position="73"/>
        <end position="96"/>
    </location>
</feature>
<keyword evidence="2" id="KW-0560">Oxidoreductase</keyword>
<organism evidence="8 9">
    <name type="scientific">Lysobacter korlensis</name>
    <dbReference type="NCBI Taxonomy" id="553636"/>
    <lineage>
        <taxon>Bacteria</taxon>
        <taxon>Pseudomonadati</taxon>
        <taxon>Pseudomonadota</taxon>
        <taxon>Gammaproteobacteria</taxon>
        <taxon>Lysobacterales</taxon>
        <taxon>Lysobacteraceae</taxon>
        <taxon>Lysobacter</taxon>
    </lineage>
</organism>
<reference evidence="8 9" key="1">
    <citation type="submission" date="2024-09" db="EMBL/GenBank/DDBJ databases">
        <authorList>
            <person name="Sun Q."/>
            <person name="Mori K."/>
        </authorList>
    </citation>
    <scope>NUCLEOTIDE SEQUENCE [LARGE SCALE GENOMIC DNA]</scope>
    <source>
        <strain evidence="8 9">KCTC 23076</strain>
    </source>
</reference>
<feature type="transmembrane region" description="Helical" evidence="4">
    <location>
        <begin position="108"/>
        <end position="131"/>
    </location>
</feature>